<accession>A0ABQ0JTX8</accession>
<comment type="caution">
    <text evidence="2">The sequence shown here is derived from an EMBL/GenBank/DDBJ whole genome shotgun (WGS) entry which is preliminary data.</text>
</comment>
<dbReference type="Gene3D" id="3.30.420.10">
    <property type="entry name" value="Ribonuclease H-like superfamily/Ribonuclease H"/>
    <property type="match status" value="1"/>
</dbReference>
<dbReference type="EMBL" id="BAFN01000001">
    <property type="protein sequence ID" value="GAN32183.1"/>
    <property type="molecule type" value="Genomic_DNA"/>
</dbReference>
<proteinExistence type="predicted"/>
<reference evidence="3" key="1">
    <citation type="journal article" date="2015" name="Genome Announc.">
        <title>Draft Genome Sequence of an Anaerobic Ammonium-Oxidizing Bacterium, "Candidatus Brocadia sinica".</title>
        <authorList>
            <person name="Oshiki M."/>
            <person name="Shinyako-Hata K."/>
            <person name="Satoh H."/>
            <person name="Okabe S."/>
        </authorList>
    </citation>
    <scope>NUCLEOTIDE SEQUENCE [LARGE SCALE GENOMIC DNA]</scope>
    <source>
        <strain evidence="3">JPN1</strain>
    </source>
</reference>
<evidence type="ECO:0000313" key="3">
    <source>
        <dbReference type="Proteomes" id="UP000032309"/>
    </source>
</evidence>
<gene>
    <name evidence="2" type="ORF">BROSI_A0695</name>
</gene>
<organism evidence="2 3">
    <name type="scientific">Candidatus Brocadia sinica JPN1</name>
    <dbReference type="NCBI Taxonomy" id="1197129"/>
    <lineage>
        <taxon>Bacteria</taxon>
        <taxon>Pseudomonadati</taxon>
        <taxon>Planctomycetota</taxon>
        <taxon>Candidatus Brocadiia</taxon>
        <taxon>Candidatus Brocadiales</taxon>
        <taxon>Candidatus Brocadiaceae</taxon>
        <taxon>Candidatus Brocadia</taxon>
    </lineage>
</organism>
<dbReference type="InterPro" id="IPR038717">
    <property type="entry name" value="Tc1-like_DDE_dom"/>
</dbReference>
<keyword evidence="3" id="KW-1185">Reference proteome</keyword>
<feature type="domain" description="Tc1-like transposase DDE" evidence="1">
    <location>
        <begin position="1"/>
        <end position="62"/>
    </location>
</feature>
<sequence>MIVDNLSVHKHQKVKDGLSEHPNYFLHFTPTHASLLNQIELWFSIYARKITKRVVFRSKEDMVAKIIEYIGLYDKNAKPFRWIIKETPLTV</sequence>
<evidence type="ECO:0000313" key="2">
    <source>
        <dbReference type="EMBL" id="GAN32183.1"/>
    </source>
</evidence>
<dbReference type="InterPro" id="IPR036397">
    <property type="entry name" value="RNaseH_sf"/>
</dbReference>
<name>A0ABQ0JTX8_9BACT</name>
<protein>
    <submittedName>
        <fullName evidence="2">Transposase and inactivated derivatives</fullName>
    </submittedName>
</protein>
<dbReference type="Pfam" id="PF13358">
    <property type="entry name" value="DDE_3"/>
    <property type="match status" value="1"/>
</dbReference>
<evidence type="ECO:0000259" key="1">
    <source>
        <dbReference type="Pfam" id="PF13358"/>
    </source>
</evidence>
<dbReference type="Proteomes" id="UP000032309">
    <property type="component" value="Unassembled WGS sequence"/>
</dbReference>